<dbReference type="Gene3D" id="1.10.10.10">
    <property type="entry name" value="Winged helix-like DNA-binding domain superfamily/Winged helix DNA-binding domain"/>
    <property type="match status" value="1"/>
</dbReference>
<dbReference type="Pfam" id="PF09079">
    <property type="entry name" value="WHD_Cdc6"/>
    <property type="match status" value="1"/>
</dbReference>
<evidence type="ECO:0000313" key="8">
    <source>
        <dbReference type="Proteomes" id="UP000024332"/>
    </source>
</evidence>
<dbReference type="AlphaFoldDB" id="A0A031LKW3"/>
<dbReference type="STRING" id="1160895.CM19_08300"/>
<feature type="binding site" evidence="5">
    <location>
        <begin position="69"/>
        <end position="73"/>
    </location>
    <ligand>
        <name>ATP</name>
        <dbReference type="ChEBI" id="CHEBI:30616"/>
    </ligand>
</feature>
<proteinExistence type="inferred from homology"/>
<dbReference type="SMART" id="SM01074">
    <property type="entry name" value="Cdc6_C"/>
    <property type="match status" value="1"/>
</dbReference>
<dbReference type="CDD" id="cd08768">
    <property type="entry name" value="Cdc6_C"/>
    <property type="match status" value="1"/>
</dbReference>
<dbReference type="NCBIfam" id="NF001623">
    <property type="entry name" value="PRK00411.1-1"/>
    <property type="match status" value="1"/>
</dbReference>
<evidence type="ECO:0000313" key="7">
    <source>
        <dbReference type="EMBL" id="EZQ04707.1"/>
    </source>
</evidence>
<dbReference type="SUPFAM" id="SSF52540">
    <property type="entry name" value="P-loop containing nucleoside triphosphate hydrolases"/>
    <property type="match status" value="1"/>
</dbReference>
<feature type="binding site" evidence="5">
    <location>
        <position position="216"/>
    </location>
    <ligand>
        <name>ATP</name>
        <dbReference type="ChEBI" id="CHEBI:30616"/>
    </ligand>
</feature>
<dbReference type="InterPro" id="IPR036390">
    <property type="entry name" value="WH_DNA-bd_sf"/>
</dbReference>
<dbReference type="PANTHER" id="PTHR10763:SF31">
    <property type="entry name" value="ORC1-TYPE DNA REPLICATION PROTEIN 2"/>
    <property type="match status" value="1"/>
</dbReference>
<dbReference type="GO" id="GO:0016887">
    <property type="term" value="F:ATP hydrolysis activity"/>
    <property type="evidence" value="ECO:0007669"/>
    <property type="project" value="InterPro"/>
</dbReference>
<evidence type="ECO:0000256" key="5">
    <source>
        <dbReference type="HAMAP-Rule" id="MF_01407"/>
    </source>
</evidence>
<dbReference type="Pfam" id="PF22703">
    <property type="entry name" value="Cdc6_lid"/>
    <property type="match status" value="1"/>
</dbReference>
<evidence type="ECO:0000256" key="2">
    <source>
        <dbReference type="ARBA" id="ARBA00022705"/>
    </source>
</evidence>
<dbReference type="InterPro" id="IPR015163">
    <property type="entry name" value="Cdc6_C"/>
</dbReference>
<evidence type="ECO:0000259" key="6">
    <source>
        <dbReference type="SMART" id="SM01074"/>
    </source>
</evidence>
<keyword evidence="7" id="KW-0131">Cell cycle</keyword>
<dbReference type="InterPro" id="IPR049945">
    <property type="entry name" value="AAA_22"/>
</dbReference>
<dbReference type="InterPro" id="IPR014277">
    <property type="entry name" value="Orc1/Cdc6_arc"/>
</dbReference>
<feature type="binding site" evidence="5">
    <location>
        <position position="228"/>
    </location>
    <ligand>
        <name>ATP</name>
        <dbReference type="ChEBI" id="CHEBI:30616"/>
    </ligand>
</feature>
<dbReference type="PANTHER" id="PTHR10763">
    <property type="entry name" value="CELL DIVISION CONTROL PROTEIN 6-RELATED"/>
    <property type="match status" value="1"/>
</dbReference>
<name>A0A031LKW3_9CREN</name>
<dbReference type="InterPro" id="IPR055237">
    <property type="entry name" value="Cdc6_lid"/>
</dbReference>
<keyword evidence="2 5" id="KW-0235">DNA replication</keyword>
<accession>A0A031LKW3</accession>
<dbReference type="Pfam" id="PF13401">
    <property type="entry name" value="AAA_22"/>
    <property type="match status" value="1"/>
</dbReference>
<dbReference type="InterPro" id="IPR050311">
    <property type="entry name" value="ORC1/CDC6"/>
</dbReference>
<feature type="domain" description="Cdc6 C-terminal" evidence="6">
    <location>
        <begin position="316"/>
        <end position="400"/>
    </location>
</feature>
<evidence type="ECO:0000256" key="3">
    <source>
        <dbReference type="ARBA" id="ARBA00022741"/>
    </source>
</evidence>
<dbReference type="SUPFAM" id="SSF46785">
    <property type="entry name" value="Winged helix' DNA-binding domain"/>
    <property type="match status" value="1"/>
</dbReference>
<keyword evidence="4 5" id="KW-0067">ATP-binding</keyword>
<comment type="caution">
    <text evidence="7">The sequence shown here is derived from an EMBL/GenBank/DDBJ whole genome shotgun (WGS) entry which is preliminary data.</text>
</comment>
<dbReference type="InterPro" id="IPR027417">
    <property type="entry name" value="P-loop_NTPase"/>
</dbReference>
<dbReference type="HAMAP" id="MF_01407">
    <property type="entry name" value="ORC1_type_DNA_replic_protein"/>
    <property type="match status" value="1"/>
</dbReference>
<gene>
    <name evidence="7" type="ORF">CM19_08300</name>
</gene>
<keyword evidence="3 5" id="KW-0547">Nucleotide-binding</keyword>
<evidence type="ECO:0000256" key="4">
    <source>
        <dbReference type="ARBA" id="ARBA00022840"/>
    </source>
</evidence>
<dbReference type="Gene3D" id="1.10.8.60">
    <property type="match status" value="1"/>
</dbReference>
<organism evidence="7 8">
    <name type="scientific">Candidatus Acidianus copahuensis</name>
    <dbReference type="NCBI Taxonomy" id="1160895"/>
    <lineage>
        <taxon>Archaea</taxon>
        <taxon>Thermoproteota</taxon>
        <taxon>Thermoprotei</taxon>
        <taxon>Sulfolobales</taxon>
        <taxon>Sulfolobaceae</taxon>
        <taxon>Acidianus</taxon>
    </lineage>
</organism>
<dbReference type="GO" id="GO:0006260">
    <property type="term" value="P:DNA replication"/>
    <property type="evidence" value="ECO:0007669"/>
    <property type="project" value="UniProtKB-UniRule"/>
</dbReference>
<comment type="function">
    <text evidence="5">Involved in regulation of DNA replication.</text>
</comment>
<sequence>MPTPAEIISNNIEGPTVFKEIYKLNPDYVPDVLPHRDEKISELTVTFRDVIIDPGRSSIRAVVVGRTGTGKTVTTRLFGSKFAELARSKRGLKVEYVHINCHRQRTLYLLTIELGNQLKLSVPSRGLSSQEVFSTIHDYLDRRNMHLIVTLDEFDYFVNTSSQEDIYFLVRLYDELATSIKRISYIFIVRDISTILSLDKAIRDHILRNIIEFQPYKSNELYDILLNRVNLAFYDGSVSDDALKFISEVNGFDKGGSGNARVSIETLELAGRLADRDRSPIVSLVHAKEANSRVNQESSSIIDEMKILDLHPILLLKSLINLVKRERKEYFTMGEAEEEYTNVCKLIGEEPRRHTQVYEYVRRLKLMGIISTQQSGKGIRGKTTLISLTFPISQDLENYVDKLIEGTLNIK</sequence>
<keyword evidence="8" id="KW-1185">Reference proteome</keyword>
<reference evidence="7 8" key="1">
    <citation type="submission" date="2014-03" db="EMBL/GenBank/DDBJ databases">
        <title>Draft genome sequence of the novel thermoacidophilic archaea Acidianus copahuensis ALE1 strain, isolated from Copahue volcanic area in Neuquen Argentina.</title>
        <authorList>
            <person name="Urbieta M.S."/>
            <person name="Rascovan N."/>
            <person name="Castro C."/>
            <person name="Revale S."/>
            <person name="Giaveno M.A."/>
            <person name="Vazquez M.P."/>
            <person name="Donati E.R."/>
        </authorList>
    </citation>
    <scope>NUCLEOTIDE SEQUENCE [LARGE SCALE GENOMIC DNA]</scope>
    <source>
        <strain evidence="7 8">ALE1</strain>
    </source>
</reference>
<protein>
    <recommendedName>
        <fullName evidence="5">ORC1-type DNA replication protein</fullName>
    </recommendedName>
</protein>
<dbReference type="InterPro" id="IPR036388">
    <property type="entry name" value="WH-like_DNA-bd_sf"/>
</dbReference>
<dbReference type="Gene3D" id="3.40.50.300">
    <property type="entry name" value="P-loop containing nucleotide triphosphate hydrolases"/>
    <property type="match status" value="1"/>
</dbReference>
<keyword evidence="7" id="KW-0132">Cell division</keyword>
<comment type="similarity">
    <text evidence="1 5">Belongs to the CDC6/cdc18 family.</text>
</comment>
<evidence type="ECO:0000256" key="1">
    <source>
        <dbReference type="ARBA" id="ARBA00006184"/>
    </source>
</evidence>
<dbReference type="GO" id="GO:0051301">
    <property type="term" value="P:cell division"/>
    <property type="evidence" value="ECO:0007669"/>
    <property type="project" value="UniProtKB-KW"/>
</dbReference>
<dbReference type="NCBIfam" id="TIGR02928">
    <property type="entry name" value="orc1/cdc6 family replication initiation protein"/>
    <property type="match status" value="1"/>
</dbReference>
<dbReference type="RefSeq" id="WP_048099900.1">
    <property type="nucleotide sequence ID" value="NZ_JFZT01000045.1"/>
</dbReference>
<dbReference type="Proteomes" id="UP000024332">
    <property type="component" value="Unassembled WGS sequence"/>
</dbReference>
<dbReference type="EMBL" id="JFZT01000045">
    <property type="protein sequence ID" value="EZQ04707.1"/>
    <property type="molecule type" value="Genomic_DNA"/>
</dbReference>
<dbReference type="OrthoDB" id="195574at2157"/>
<dbReference type="GO" id="GO:0005524">
    <property type="term" value="F:ATP binding"/>
    <property type="evidence" value="ECO:0007669"/>
    <property type="project" value="UniProtKB-UniRule"/>
</dbReference>